<feature type="region of interest" description="Disordered" evidence="1">
    <location>
        <begin position="1"/>
        <end position="38"/>
    </location>
</feature>
<evidence type="ECO:0000313" key="3">
    <source>
        <dbReference type="Proteomes" id="UP000010475"/>
    </source>
</evidence>
<evidence type="ECO:0000313" key="2">
    <source>
        <dbReference type="EMBL" id="AFZ25259.1"/>
    </source>
</evidence>
<organism evidence="2 3">
    <name type="scientific">Cylindrospermum stagnale PCC 7417</name>
    <dbReference type="NCBI Taxonomy" id="56107"/>
    <lineage>
        <taxon>Bacteria</taxon>
        <taxon>Bacillati</taxon>
        <taxon>Cyanobacteriota</taxon>
        <taxon>Cyanophyceae</taxon>
        <taxon>Nostocales</taxon>
        <taxon>Nostocaceae</taxon>
        <taxon>Cylindrospermum</taxon>
    </lineage>
</organism>
<accession>K9WZL7</accession>
<proteinExistence type="predicted"/>
<reference evidence="2 3" key="1">
    <citation type="submission" date="2012-06" db="EMBL/GenBank/DDBJ databases">
        <title>Finished chromosome of genome of Cylindrospermum stagnale PCC 7417.</title>
        <authorList>
            <consortium name="US DOE Joint Genome Institute"/>
            <person name="Gugger M."/>
            <person name="Coursin T."/>
            <person name="Rippka R."/>
            <person name="Tandeau De Marsac N."/>
            <person name="Huntemann M."/>
            <person name="Wei C.-L."/>
            <person name="Han J."/>
            <person name="Detter J.C."/>
            <person name="Han C."/>
            <person name="Tapia R."/>
            <person name="Chen A."/>
            <person name="Kyrpides N."/>
            <person name="Mavromatis K."/>
            <person name="Markowitz V."/>
            <person name="Szeto E."/>
            <person name="Ivanova N."/>
            <person name="Pagani I."/>
            <person name="Pati A."/>
            <person name="Goodwin L."/>
            <person name="Nordberg H.P."/>
            <person name="Cantor M.N."/>
            <person name="Hua S.X."/>
            <person name="Woyke T."/>
            <person name="Kerfeld C.A."/>
        </authorList>
    </citation>
    <scope>NUCLEOTIDE SEQUENCE [LARGE SCALE GENOMIC DNA]</scope>
    <source>
        <strain evidence="2 3">PCC 7417</strain>
    </source>
</reference>
<sequence>MLVSLPRKPGTPPLAPPRKRGGEFKGTFDGVGHDVTEK</sequence>
<dbReference type="Proteomes" id="UP000010475">
    <property type="component" value="Chromosome"/>
</dbReference>
<evidence type="ECO:0000256" key="1">
    <source>
        <dbReference type="SAM" id="MobiDB-lite"/>
    </source>
</evidence>
<dbReference type="KEGG" id="csg:Cylst_3089"/>
<name>K9WZL7_9NOST</name>
<keyword evidence="3" id="KW-1185">Reference proteome</keyword>
<dbReference type="EMBL" id="CP003642">
    <property type="protein sequence ID" value="AFZ25259.1"/>
    <property type="molecule type" value="Genomic_DNA"/>
</dbReference>
<gene>
    <name evidence="2" type="ORF">Cylst_3089</name>
</gene>
<dbReference type="AlphaFoldDB" id="K9WZL7"/>
<protein>
    <submittedName>
        <fullName evidence="2">Uncharacterized protein</fullName>
    </submittedName>
</protein>
<dbReference type="HOGENOM" id="CLU_3327088_0_0_3"/>